<dbReference type="AlphaFoldDB" id="A0A517PIB6"/>
<name>A0A517PIB6_9PLAN</name>
<organism evidence="1 2">
    <name type="scientific">Gimesia chilikensis</name>
    <dbReference type="NCBI Taxonomy" id="2605989"/>
    <lineage>
        <taxon>Bacteria</taxon>
        <taxon>Pseudomonadati</taxon>
        <taxon>Planctomycetota</taxon>
        <taxon>Planctomycetia</taxon>
        <taxon>Planctomycetales</taxon>
        <taxon>Planctomycetaceae</taxon>
        <taxon>Gimesia</taxon>
    </lineage>
</organism>
<accession>A0A517PIB6</accession>
<sequence length="41" mass="4481">MILLISGAKLIGNHQKVMALTKFSSDVSMSAHSEATKYKFP</sequence>
<dbReference type="Proteomes" id="UP000320421">
    <property type="component" value="Chromosome"/>
</dbReference>
<evidence type="ECO:0000313" key="1">
    <source>
        <dbReference type="EMBL" id="QDT19116.1"/>
    </source>
</evidence>
<keyword evidence="2" id="KW-1185">Reference proteome</keyword>
<protein>
    <submittedName>
        <fullName evidence="1">Uncharacterized protein</fullName>
    </submittedName>
</protein>
<evidence type="ECO:0000313" key="2">
    <source>
        <dbReference type="Proteomes" id="UP000320421"/>
    </source>
</evidence>
<gene>
    <name evidence="1" type="ORF">HG66A1_08800</name>
</gene>
<proteinExistence type="predicted"/>
<reference evidence="1 2" key="1">
    <citation type="submission" date="2019-02" db="EMBL/GenBank/DDBJ databases">
        <title>Deep-cultivation of Planctomycetes and their phenomic and genomic characterization uncovers novel biology.</title>
        <authorList>
            <person name="Wiegand S."/>
            <person name="Jogler M."/>
            <person name="Boedeker C."/>
            <person name="Pinto D."/>
            <person name="Vollmers J."/>
            <person name="Rivas-Marin E."/>
            <person name="Kohn T."/>
            <person name="Peeters S.H."/>
            <person name="Heuer A."/>
            <person name="Rast P."/>
            <person name="Oberbeckmann S."/>
            <person name="Bunk B."/>
            <person name="Jeske O."/>
            <person name="Meyerdierks A."/>
            <person name="Storesund J.E."/>
            <person name="Kallscheuer N."/>
            <person name="Luecker S."/>
            <person name="Lage O.M."/>
            <person name="Pohl T."/>
            <person name="Merkel B.J."/>
            <person name="Hornburger P."/>
            <person name="Mueller R.-W."/>
            <person name="Bruemmer F."/>
            <person name="Labrenz M."/>
            <person name="Spormann A.M."/>
            <person name="Op den Camp H."/>
            <person name="Overmann J."/>
            <person name="Amann R."/>
            <person name="Jetten M.S.M."/>
            <person name="Mascher T."/>
            <person name="Medema M.H."/>
            <person name="Devos D.P."/>
            <person name="Kaster A.-K."/>
            <person name="Ovreas L."/>
            <person name="Rohde M."/>
            <person name="Galperin M.Y."/>
            <person name="Jogler C."/>
        </authorList>
    </citation>
    <scope>NUCLEOTIDE SEQUENCE [LARGE SCALE GENOMIC DNA]</scope>
    <source>
        <strain evidence="1 2">HG66A1</strain>
    </source>
</reference>
<dbReference type="EMBL" id="CP036266">
    <property type="protein sequence ID" value="QDT19116.1"/>
    <property type="molecule type" value="Genomic_DNA"/>
</dbReference>